<comment type="caution">
    <text evidence="2">The sequence shown here is derived from an EMBL/GenBank/DDBJ whole genome shotgun (WGS) entry which is preliminary data.</text>
</comment>
<protein>
    <submittedName>
        <fullName evidence="2">Uncharacterized protein</fullName>
    </submittedName>
</protein>
<dbReference type="EMBL" id="JBEHCU010005789">
    <property type="protein sequence ID" value="KAL1398750.1"/>
    <property type="molecule type" value="Genomic_DNA"/>
</dbReference>
<sequence>MFNLFSLVRSSNSDLVSLESAAVSVSAAAAGHPPPAPFPISSSTPGSTLQLQHFADGQLVPRDLQQHHQQPGKFVPQPAPRDGGLAAGAAAAPAGDGGGVGAAAATAGPPELDTYSTDSSTVDEDVKRRRRKLHFPFGKRFSKSSSKKTQ</sequence>
<dbReference type="AlphaFoldDB" id="A0ABD1DHI1"/>
<proteinExistence type="predicted"/>
<organism evidence="2 3">
    <name type="scientific">Culex pipiens pipiens</name>
    <name type="common">Northern house mosquito</name>
    <dbReference type="NCBI Taxonomy" id="38569"/>
    <lineage>
        <taxon>Eukaryota</taxon>
        <taxon>Metazoa</taxon>
        <taxon>Ecdysozoa</taxon>
        <taxon>Arthropoda</taxon>
        <taxon>Hexapoda</taxon>
        <taxon>Insecta</taxon>
        <taxon>Pterygota</taxon>
        <taxon>Neoptera</taxon>
        <taxon>Endopterygota</taxon>
        <taxon>Diptera</taxon>
        <taxon>Nematocera</taxon>
        <taxon>Culicoidea</taxon>
        <taxon>Culicidae</taxon>
        <taxon>Culicinae</taxon>
        <taxon>Culicini</taxon>
        <taxon>Culex</taxon>
        <taxon>Culex</taxon>
    </lineage>
</organism>
<feature type="region of interest" description="Disordered" evidence="1">
    <location>
        <begin position="60"/>
        <end position="150"/>
    </location>
</feature>
<feature type="compositionally biased region" description="Low complexity" evidence="1">
    <location>
        <begin position="80"/>
        <end position="94"/>
    </location>
</feature>
<name>A0ABD1DHI1_CULPP</name>
<reference evidence="2 3" key="1">
    <citation type="submission" date="2024-05" db="EMBL/GenBank/DDBJ databases">
        <title>Culex pipiens pipiens assembly and annotation.</title>
        <authorList>
            <person name="Alout H."/>
            <person name="Durand T."/>
        </authorList>
    </citation>
    <scope>NUCLEOTIDE SEQUENCE [LARGE SCALE GENOMIC DNA]</scope>
    <source>
        <strain evidence="2">HA-2024</strain>
        <tissue evidence="2">Whole body</tissue>
    </source>
</reference>
<keyword evidence="3" id="KW-1185">Reference proteome</keyword>
<evidence type="ECO:0000313" key="2">
    <source>
        <dbReference type="EMBL" id="KAL1398750.1"/>
    </source>
</evidence>
<dbReference type="Proteomes" id="UP001562425">
    <property type="component" value="Unassembled WGS sequence"/>
</dbReference>
<feature type="compositionally biased region" description="Basic residues" evidence="1">
    <location>
        <begin position="140"/>
        <end position="150"/>
    </location>
</feature>
<gene>
    <name evidence="2" type="ORF">pipiens_008713</name>
</gene>
<accession>A0ABD1DHI1</accession>
<evidence type="ECO:0000313" key="3">
    <source>
        <dbReference type="Proteomes" id="UP001562425"/>
    </source>
</evidence>
<evidence type="ECO:0000256" key="1">
    <source>
        <dbReference type="SAM" id="MobiDB-lite"/>
    </source>
</evidence>